<dbReference type="SUPFAM" id="SSF51445">
    <property type="entry name" value="(Trans)glycosidases"/>
    <property type="match status" value="1"/>
</dbReference>
<dbReference type="PANTHER" id="PTHR30480:SF13">
    <property type="entry name" value="BETA-HEXOSAMINIDASE"/>
    <property type="match status" value="1"/>
</dbReference>
<dbReference type="Gene3D" id="3.20.20.300">
    <property type="entry name" value="Glycoside hydrolase, family 3, N-terminal domain"/>
    <property type="match status" value="1"/>
</dbReference>
<keyword evidence="4 7" id="KW-0378">Hydrolase</keyword>
<dbReference type="InterPro" id="IPR017853">
    <property type="entry name" value="GH"/>
</dbReference>
<dbReference type="InterPro" id="IPR050226">
    <property type="entry name" value="NagZ_Beta-hexosaminidase"/>
</dbReference>
<dbReference type="InterPro" id="IPR036962">
    <property type="entry name" value="Glyco_hydro_3_N_sf"/>
</dbReference>
<evidence type="ECO:0000313" key="8">
    <source>
        <dbReference type="Proteomes" id="UP000028680"/>
    </source>
</evidence>
<dbReference type="Pfam" id="PF00933">
    <property type="entry name" value="Glyco_hydro_3"/>
    <property type="match status" value="1"/>
</dbReference>
<feature type="domain" description="Glycoside hydrolase family 3 N-terminal" evidence="6">
    <location>
        <begin position="30"/>
        <end position="294"/>
    </location>
</feature>
<keyword evidence="5 7" id="KW-0326">Glycosidase</keyword>
<keyword evidence="8" id="KW-1185">Reference proteome</keyword>
<dbReference type="RefSeq" id="WP_044049965.1">
    <property type="nucleotide sequence ID" value="NZ_CP003984.1"/>
</dbReference>
<protein>
    <recommendedName>
        <fullName evidence="3">beta-N-acetylhexosaminidase</fullName>
        <ecNumber evidence="3">3.2.1.52</ecNumber>
    </recommendedName>
</protein>
<comment type="catalytic activity">
    <reaction evidence="1">
        <text>Hydrolysis of terminal non-reducing N-acetyl-D-hexosamine residues in N-acetyl-beta-D-hexosaminides.</text>
        <dbReference type="EC" id="3.2.1.52"/>
    </reaction>
</comment>
<evidence type="ECO:0000256" key="2">
    <source>
        <dbReference type="ARBA" id="ARBA00005336"/>
    </source>
</evidence>
<dbReference type="AlphaFoldDB" id="A0AAN0VIJ3"/>
<accession>A0AAN0VIJ3</accession>
<evidence type="ECO:0000256" key="4">
    <source>
        <dbReference type="ARBA" id="ARBA00022801"/>
    </source>
</evidence>
<name>A0AAN0VIJ3_9RHOB</name>
<dbReference type="EC" id="3.2.1.52" evidence="3"/>
<dbReference type="GO" id="GO:0009254">
    <property type="term" value="P:peptidoglycan turnover"/>
    <property type="evidence" value="ECO:0007669"/>
    <property type="project" value="TreeGrafter"/>
</dbReference>
<organism evidence="7 8">
    <name type="scientific">Planktomarina temperata RCA23</name>
    <dbReference type="NCBI Taxonomy" id="666509"/>
    <lineage>
        <taxon>Bacteria</taxon>
        <taxon>Pseudomonadati</taxon>
        <taxon>Pseudomonadota</taxon>
        <taxon>Alphaproteobacteria</taxon>
        <taxon>Rhodobacterales</taxon>
        <taxon>Paracoccaceae</taxon>
        <taxon>Planktomarina</taxon>
    </lineage>
</organism>
<dbReference type="GO" id="GO:0005975">
    <property type="term" value="P:carbohydrate metabolic process"/>
    <property type="evidence" value="ECO:0007669"/>
    <property type="project" value="InterPro"/>
</dbReference>
<gene>
    <name evidence="7" type="primary">nagZ</name>
    <name evidence="7" type="ORF">RCA23_c16820</name>
</gene>
<evidence type="ECO:0000256" key="5">
    <source>
        <dbReference type="ARBA" id="ARBA00023295"/>
    </source>
</evidence>
<evidence type="ECO:0000256" key="1">
    <source>
        <dbReference type="ARBA" id="ARBA00001231"/>
    </source>
</evidence>
<proteinExistence type="inferred from homology"/>
<dbReference type="GO" id="GO:0004563">
    <property type="term" value="F:beta-N-acetylhexosaminidase activity"/>
    <property type="evidence" value="ECO:0007669"/>
    <property type="project" value="UniProtKB-EC"/>
</dbReference>
<dbReference type="Proteomes" id="UP000028680">
    <property type="component" value="Chromosome"/>
</dbReference>
<dbReference type="EMBL" id="CP003984">
    <property type="protein sequence ID" value="AII87217.1"/>
    <property type="molecule type" value="Genomic_DNA"/>
</dbReference>
<evidence type="ECO:0000313" key="7">
    <source>
        <dbReference type="EMBL" id="AII87217.1"/>
    </source>
</evidence>
<evidence type="ECO:0000256" key="3">
    <source>
        <dbReference type="ARBA" id="ARBA00012663"/>
    </source>
</evidence>
<sequence>MALSPFIFGCRGPSLGVQERRFFAKVQPFGFILFSRNLETPAQIRQLCEDLRAAVGWHAPVMIDQEGGRVSRLGAPHWFEFPPALDQAAAPQSERLFWLRGRLIAENLRSCGIDSNCAPLGDIAQADTHAVLKNRCYGSALSAVVTHARALHQGLRHGGVSGVLKHIPGHGRATLDSHLDLPRVSEDRSRLERHDFEAFRQLNRIEMGMTAHLVFEDIDPDHPVTQSAAMIDIIRKDIGFSGLLMTDDISMEALSGPLDLRGQKALAAGCDIVLHCNGQMDQMQLLADSTEELTGPSQIRVAQVLAQRPDVQPVDIQQVKAEFDALLGEFR</sequence>
<evidence type="ECO:0000259" key="6">
    <source>
        <dbReference type="Pfam" id="PF00933"/>
    </source>
</evidence>
<dbReference type="InterPro" id="IPR019800">
    <property type="entry name" value="Glyco_hydro_3_AS"/>
</dbReference>
<dbReference type="InterPro" id="IPR001764">
    <property type="entry name" value="Glyco_hydro_3_N"/>
</dbReference>
<comment type="similarity">
    <text evidence="2">Belongs to the glycosyl hydrolase 3 family.</text>
</comment>
<dbReference type="KEGG" id="ptp:RCA23_c16820"/>
<reference evidence="7 8" key="1">
    <citation type="journal article" date="2014" name="ISME J.">
        <title>Adaptation of an abundant Roseobacter RCA organism to pelagic systems revealed by genomic and transcriptomic analyses.</title>
        <authorList>
            <person name="Voget S."/>
            <person name="Wemheuer B."/>
            <person name="Brinkhoff T."/>
            <person name="Vollmers J."/>
            <person name="Dietrich S."/>
            <person name="Giebel H.A."/>
            <person name="Beardsley C."/>
            <person name="Sardemann C."/>
            <person name="Bakenhus I."/>
            <person name="Billerbeck S."/>
            <person name="Daniel R."/>
            <person name="Simon M."/>
        </authorList>
    </citation>
    <scope>NUCLEOTIDE SEQUENCE [LARGE SCALE GENOMIC DNA]</scope>
    <source>
        <strain evidence="7 8">RCA23</strain>
    </source>
</reference>
<dbReference type="PROSITE" id="PS00775">
    <property type="entry name" value="GLYCOSYL_HYDROL_F3"/>
    <property type="match status" value="1"/>
</dbReference>
<dbReference type="PANTHER" id="PTHR30480">
    <property type="entry name" value="BETA-HEXOSAMINIDASE-RELATED"/>
    <property type="match status" value="1"/>
</dbReference>